<reference evidence="2 3" key="1">
    <citation type="submission" date="2018-06" db="EMBL/GenBank/DDBJ databases">
        <authorList>
            <consortium name="Pathogen Informatics"/>
            <person name="Doyle S."/>
        </authorList>
    </citation>
    <scope>NUCLEOTIDE SEQUENCE [LARGE SCALE GENOMIC DNA]</scope>
    <source>
        <strain evidence="2 3">NCTC11997</strain>
    </source>
</reference>
<gene>
    <name evidence="1" type="ORF">I6G29_07450</name>
    <name evidence="2" type="ORF">NCTC11997_01552</name>
</gene>
<evidence type="ECO:0000313" key="3">
    <source>
        <dbReference type="Proteomes" id="UP000254603"/>
    </source>
</evidence>
<dbReference type="OrthoDB" id="8617719at2"/>
<dbReference type="Proteomes" id="UP000594903">
    <property type="component" value="Chromosome"/>
</dbReference>
<dbReference type="EMBL" id="CP065725">
    <property type="protein sequence ID" value="QPT39041.1"/>
    <property type="molecule type" value="Genomic_DNA"/>
</dbReference>
<name>A0A378XHB2_9BURK</name>
<keyword evidence="4" id="KW-1185">Reference proteome</keyword>
<evidence type="ECO:0000313" key="1">
    <source>
        <dbReference type="EMBL" id="QPT39041.1"/>
    </source>
</evidence>
<dbReference type="RefSeq" id="WP_018574254.1">
    <property type="nucleotide sequence ID" value="NZ_CP065725.1"/>
</dbReference>
<dbReference type="STRING" id="1122619.GCA_000373745_01067"/>
<protein>
    <recommendedName>
        <fullName evidence="5">TIGR02646 family protein</fullName>
    </recommendedName>
</protein>
<evidence type="ECO:0000313" key="2">
    <source>
        <dbReference type="EMBL" id="SUA54595.1"/>
    </source>
</evidence>
<sequence length="124" mass="14149">MRKINKQQTPGSLTLFKQKSPNAMYGNLSPKLRQDIREACTAEQFYLCAYCCKQITGKNIDTLNEHIEPQDLAPNRTLDFNNIIASCTTRDQCDFTHKNQRLPLTPLMDECETAVFVKIVVTHA</sequence>
<dbReference type="AlphaFoldDB" id="A0A378XHB2"/>
<organism evidence="2 3">
    <name type="scientific">Oligella ureolytica</name>
    <dbReference type="NCBI Taxonomy" id="90244"/>
    <lineage>
        <taxon>Bacteria</taxon>
        <taxon>Pseudomonadati</taxon>
        <taxon>Pseudomonadota</taxon>
        <taxon>Betaproteobacteria</taxon>
        <taxon>Burkholderiales</taxon>
        <taxon>Alcaligenaceae</taxon>
        <taxon>Oligella</taxon>
    </lineage>
</organism>
<evidence type="ECO:0000313" key="4">
    <source>
        <dbReference type="Proteomes" id="UP000594903"/>
    </source>
</evidence>
<proteinExistence type="predicted"/>
<dbReference type="EMBL" id="UGSB01000001">
    <property type="protein sequence ID" value="SUA54595.1"/>
    <property type="molecule type" value="Genomic_DNA"/>
</dbReference>
<reference evidence="1 4" key="2">
    <citation type="submission" date="2020-12" db="EMBL/GenBank/DDBJ databases">
        <title>FDA dAtabase for Regulatory Grade micrObial Sequences (FDA-ARGOS): Supporting development and validation of Infectious Disease Dx tests.</title>
        <authorList>
            <person name="Sproer C."/>
            <person name="Gronow S."/>
            <person name="Severitt S."/>
            <person name="Schroder I."/>
            <person name="Tallon L."/>
            <person name="Sadzewicz L."/>
            <person name="Zhao X."/>
            <person name="Boylan J."/>
            <person name="Ott S."/>
            <person name="Bowen H."/>
            <person name="Vavikolanu K."/>
            <person name="Mehta A."/>
            <person name="Aluvathingal J."/>
            <person name="Nadendla S."/>
            <person name="Lowell S."/>
            <person name="Myers T."/>
            <person name="Yan Y."/>
            <person name="Sichtig H."/>
        </authorList>
    </citation>
    <scope>NUCLEOTIDE SEQUENCE [LARGE SCALE GENOMIC DNA]</scope>
    <source>
        <strain evidence="1 4">FDAARGOS_872</strain>
    </source>
</reference>
<evidence type="ECO:0008006" key="5">
    <source>
        <dbReference type="Google" id="ProtNLM"/>
    </source>
</evidence>
<accession>A0A378XHB2</accession>
<dbReference type="Proteomes" id="UP000254603">
    <property type="component" value="Unassembled WGS sequence"/>
</dbReference>